<keyword evidence="1" id="KW-0472">Membrane</keyword>
<dbReference type="Pfam" id="PF24377">
    <property type="entry name" value="DUF7533"/>
    <property type="match status" value="1"/>
</dbReference>
<evidence type="ECO:0000313" key="2">
    <source>
        <dbReference type="EMBL" id="APE94778.1"/>
    </source>
</evidence>
<dbReference type="EMBL" id="CP016804">
    <property type="protein sequence ID" value="APE94778.1"/>
    <property type="molecule type" value="Genomic_DNA"/>
</dbReference>
<reference evidence="3" key="1">
    <citation type="submission" date="2016-08" db="EMBL/GenBank/DDBJ databases">
        <title>Discovery of first anaerobic lithoheterotrophic haloarchae widely represented in hypersaline habitats.</title>
        <authorList>
            <person name="Sorokin D.Y."/>
            <person name="Kublanov I.V."/>
            <person name="Roman P."/>
            <person name="Sinninghe Damste J.S."/>
            <person name="Golyshin P.N."/>
            <person name="Rojo D."/>
            <person name="Ciordia S."/>
            <person name="Mena Md.C."/>
            <person name="Ferrer M."/>
            <person name="Smedile F."/>
            <person name="Messina E."/>
            <person name="La Cono V."/>
            <person name="Yakimov M.M."/>
        </authorList>
    </citation>
    <scope>NUCLEOTIDE SEQUENCE [LARGE SCALE GENOMIC DNA]</scope>
    <source>
        <strain evidence="3">HSR6</strain>
    </source>
</reference>
<feature type="transmembrane region" description="Helical" evidence="1">
    <location>
        <begin position="35"/>
        <end position="56"/>
    </location>
</feature>
<dbReference type="RefSeq" id="WP_071932613.1">
    <property type="nucleotide sequence ID" value="NZ_CP016804.1"/>
</dbReference>
<dbReference type="Proteomes" id="UP000186165">
    <property type="component" value="Chromosome"/>
</dbReference>
<protein>
    <submittedName>
        <fullName evidence="2">Uncharacterized protein</fullName>
    </submittedName>
</protein>
<gene>
    <name evidence="2" type="ORF">HSR6_0311</name>
</gene>
<name>A0A1J1A9J0_9EURY</name>
<keyword evidence="1" id="KW-0812">Transmembrane</keyword>
<evidence type="ECO:0000256" key="1">
    <source>
        <dbReference type="SAM" id="Phobius"/>
    </source>
</evidence>
<accession>A0A1J1A9J0</accession>
<dbReference type="KEGG" id="hhsr:HSR6_0311"/>
<feature type="transmembrane region" description="Helical" evidence="1">
    <location>
        <begin position="6"/>
        <end position="28"/>
    </location>
</feature>
<keyword evidence="1" id="KW-1133">Transmembrane helix</keyword>
<sequence>MSQLGIVDLFTLGGTLLFALPIGVFGLSLLARGELLLGFVGTGVAAGLVMVERLLWTPEDVPGEFLQSLADRIVERPPEDQ</sequence>
<dbReference type="GeneID" id="30416836"/>
<dbReference type="AlphaFoldDB" id="A0A1J1A9J0"/>
<dbReference type="InterPro" id="IPR055955">
    <property type="entry name" value="DUF7533"/>
</dbReference>
<keyword evidence="3" id="KW-1185">Reference proteome</keyword>
<evidence type="ECO:0000313" key="3">
    <source>
        <dbReference type="Proteomes" id="UP000186165"/>
    </source>
</evidence>
<organism evidence="2 3">
    <name type="scientific">Halodesulfurarchaeum formicicum</name>
    <dbReference type="NCBI Taxonomy" id="1873524"/>
    <lineage>
        <taxon>Archaea</taxon>
        <taxon>Methanobacteriati</taxon>
        <taxon>Methanobacteriota</taxon>
        <taxon>Stenosarchaea group</taxon>
        <taxon>Halobacteria</taxon>
        <taxon>Halobacteriales</taxon>
        <taxon>Halobacteriaceae</taxon>
        <taxon>Halodesulfurarchaeum</taxon>
    </lineage>
</organism>
<proteinExistence type="predicted"/>